<organism evidence="2 3">
    <name type="scientific">Trifolium medium</name>
    <dbReference type="NCBI Taxonomy" id="97028"/>
    <lineage>
        <taxon>Eukaryota</taxon>
        <taxon>Viridiplantae</taxon>
        <taxon>Streptophyta</taxon>
        <taxon>Embryophyta</taxon>
        <taxon>Tracheophyta</taxon>
        <taxon>Spermatophyta</taxon>
        <taxon>Magnoliopsida</taxon>
        <taxon>eudicotyledons</taxon>
        <taxon>Gunneridae</taxon>
        <taxon>Pentapetalae</taxon>
        <taxon>rosids</taxon>
        <taxon>fabids</taxon>
        <taxon>Fabales</taxon>
        <taxon>Fabaceae</taxon>
        <taxon>Papilionoideae</taxon>
        <taxon>50 kb inversion clade</taxon>
        <taxon>NPAAA clade</taxon>
        <taxon>Hologalegina</taxon>
        <taxon>IRL clade</taxon>
        <taxon>Trifolieae</taxon>
        <taxon>Trifolium</taxon>
    </lineage>
</organism>
<evidence type="ECO:0000259" key="1">
    <source>
        <dbReference type="Pfam" id="PF02151"/>
    </source>
</evidence>
<name>A0A392PXE2_9FABA</name>
<sequence length="112" mass="12662">LSPHKELIFMLANSFQKLHHVWLPSFTPPTRLVLGKSWGKGYIKLHIGRLGRRQGAIGNGEDSEEGKLSGENVVDENTLERQLESAISEENYSKAAEIRILSSIFRKQHPLE</sequence>
<dbReference type="EMBL" id="LXQA010100226">
    <property type="protein sequence ID" value="MCI16302.1"/>
    <property type="molecule type" value="Genomic_DNA"/>
</dbReference>
<dbReference type="Proteomes" id="UP000265520">
    <property type="component" value="Unassembled WGS sequence"/>
</dbReference>
<reference evidence="2 3" key="1">
    <citation type="journal article" date="2018" name="Front. Plant Sci.">
        <title>Red Clover (Trifolium pratense) and Zigzag Clover (T. medium) - A Picture of Genomic Similarities and Differences.</title>
        <authorList>
            <person name="Dluhosova J."/>
            <person name="Istvanek J."/>
            <person name="Nedelnik J."/>
            <person name="Repkova J."/>
        </authorList>
    </citation>
    <scope>NUCLEOTIDE SEQUENCE [LARGE SCALE GENOMIC DNA]</scope>
    <source>
        <strain evidence="3">cv. 10/8</strain>
        <tissue evidence="2">Leaf</tissue>
    </source>
</reference>
<accession>A0A392PXE2</accession>
<proteinExistence type="predicted"/>
<keyword evidence="3" id="KW-1185">Reference proteome</keyword>
<evidence type="ECO:0000313" key="2">
    <source>
        <dbReference type="EMBL" id="MCI16302.1"/>
    </source>
</evidence>
<dbReference type="AlphaFoldDB" id="A0A392PXE2"/>
<protein>
    <submittedName>
        <fullName evidence="2">SnoaL-like domain protein</fullName>
    </submittedName>
</protein>
<dbReference type="Pfam" id="PF02151">
    <property type="entry name" value="UVR"/>
    <property type="match status" value="1"/>
</dbReference>
<dbReference type="InterPro" id="IPR001943">
    <property type="entry name" value="UVR_dom"/>
</dbReference>
<feature type="non-terminal residue" evidence="2">
    <location>
        <position position="1"/>
    </location>
</feature>
<feature type="domain" description="UVR" evidence="1">
    <location>
        <begin position="77"/>
        <end position="99"/>
    </location>
</feature>
<comment type="caution">
    <text evidence="2">The sequence shown here is derived from an EMBL/GenBank/DDBJ whole genome shotgun (WGS) entry which is preliminary data.</text>
</comment>
<evidence type="ECO:0000313" key="3">
    <source>
        <dbReference type="Proteomes" id="UP000265520"/>
    </source>
</evidence>